<organism evidence="5 6">
    <name type="scientific">Treponema primitia (strain ATCC BAA-887 / DSM 12427 / ZAS-2)</name>
    <dbReference type="NCBI Taxonomy" id="545694"/>
    <lineage>
        <taxon>Bacteria</taxon>
        <taxon>Pseudomonadati</taxon>
        <taxon>Spirochaetota</taxon>
        <taxon>Spirochaetia</taxon>
        <taxon>Spirochaetales</taxon>
        <taxon>Treponemataceae</taxon>
        <taxon>Treponema</taxon>
    </lineage>
</organism>
<accession>F5YKH0</accession>
<dbReference type="PANTHER" id="PTHR30204">
    <property type="entry name" value="REDOX-CYCLING DRUG-SENSING TRANSCRIPTIONAL ACTIVATOR SOXR"/>
    <property type="match status" value="1"/>
</dbReference>
<feature type="domain" description="HTH merR-type" evidence="4">
    <location>
        <begin position="2"/>
        <end position="70"/>
    </location>
</feature>
<evidence type="ECO:0000313" key="6">
    <source>
        <dbReference type="Proteomes" id="UP000009223"/>
    </source>
</evidence>
<dbReference type="PANTHER" id="PTHR30204:SF94">
    <property type="entry name" value="HEAVY METAL-DEPENDENT TRANSCRIPTIONAL REGULATOR HI_0293-RELATED"/>
    <property type="match status" value="1"/>
</dbReference>
<dbReference type="eggNOG" id="COG0789">
    <property type="taxonomic scope" value="Bacteria"/>
</dbReference>
<dbReference type="OrthoDB" id="9791488at2"/>
<dbReference type="CDD" id="cd00592">
    <property type="entry name" value="HTH_MerR-like"/>
    <property type="match status" value="1"/>
</dbReference>
<dbReference type="Proteomes" id="UP000009223">
    <property type="component" value="Chromosome"/>
</dbReference>
<dbReference type="EMBL" id="CP001843">
    <property type="protein sequence ID" value="AEF85703.1"/>
    <property type="molecule type" value="Genomic_DNA"/>
</dbReference>
<evidence type="ECO:0000256" key="3">
    <source>
        <dbReference type="ARBA" id="ARBA00023163"/>
    </source>
</evidence>
<dbReference type="GO" id="GO:0003677">
    <property type="term" value="F:DNA binding"/>
    <property type="evidence" value="ECO:0007669"/>
    <property type="project" value="UniProtKB-KW"/>
</dbReference>
<dbReference type="Pfam" id="PF13411">
    <property type="entry name" value="MerR_1"/>
    <property type="match status" value="1"/>
</dbReference>
<dbReference type="InterPro" id="IPR047057">
    <property type="entry name" value="MerR_fam"/>
</dbReference>
<keyword evidence="2" id="KW-0238">DNA-binding</keyword>
<dbReference type="InterPro" id="IPR009061">
    <property type="entry name" value="DNA-bd_dom_put_sf"/>
</dbReference>
<keyword evidence="1" id="KW-0805">Transcription regulation</keyword>
<evidence type="ECO:0000313" key="5">
    <source>
        <dbReference type="EMBL" id="AEF85703.1"/>
    </source>
</evidence>
<dbReference type="AlphaFoldDB" id="F5YKH0"/>
<keyword evidence="3" id="KW-0804">Transcription</keyword>
<dbReference type="SUPFAM" id="SSF46955">
    <property type="entry name" value="Putative DNA-binding domain"/>
    <property type="match status" value="1"/>
</dbReference>
<evidence type="ECO:0000256" key="2">
    <source>
        <dbReference type="ARBA" id="ARBA00023125"/>
    </source>
</evidence>
<dbReference type="STRING" id="545694.TREPR_1964"/>
<dbReference type="SMART" id="SM00422">
    <property type="entry name" value="HTH_MERR"/>
    <property type="match status" value="1"/>
</dbReference>
<dbReference type="KEGG" id="tpi:TREPR_1964"/>
<dbReference type="InterPro" id="IPR000551">
    <property type="entry name" value="MerR-type_HTH_dom"/>
</dbReference>
<reference evidence="6" key="1">
    <citation type="submission" date="2009-12" db="EMBL/GenBank/DDBJ databases">
        <title>Complete sequence of Treponema primitia strain ZAS-2.</title>
        <authorList>
            <person name="Tetu S.G."/>
            <person name="Matson E."/>
            <person name="Ren Q."/>
            <person name="Seshadri R."/>
            <person name="Elbourne L."/>
            <person name="Hassan K.A."/>
            <person name="Durkin A."/>
            <person name="Radune D."/>
            <person name="Mohamoud Y."/>
            <person name="Shay R."/>
            <person name="Jin S."/>
            <person name="Zhang X."/>
            <person name="Lucey K."/>
            <person name="Ballor N.R."/>
            <person name="Ottesen E."/>
            <person name="Rosenthal R."/>
            <person name="Allen A."/>
            <person name="Leadbetter J.R."/>
            <person name="Paulsen I.T."/>
        </authorList>
    </citation>
    <scope>NUCLEOTIDE SEQUENCE [LARGE SCALE GENOMIC DNA]</scope>
    <source>
        <strain evidence="6">ATCC BAA-887 / DSM 12427 / ZAS-2</strain>
    </source>
</reference>
<keyword evidence="6" id="KW-1185">Reference proteome</keyword>
<evidence type="ECO:0000259" key="4">
    <source>
        <dbReference type="PROSITE" id="PS50937"/>
    </source>
</evidence>
<dbReference type="Gene3D" id="1.10.1660.10">
    <property type="match status" value="1"/>
</dbReference>
<dbReference type="RefSeq" id="WP_015708189.1">
    <property type="nucleotide sequence ID" value="NC_015578.1"/>
</dbReference>
<proteinExistence type="predicted"/>
<protein>
    <submittedName>
        <fullName evidence="5">Transcriptional regulator, MerR family</fullName>
    </submittedName>
</protein>
<dbReference type="HOGENOM" id="CLU_1030318_0_0_12"/>
<dbReference type="PROSITE" id="PS50937">
    <property type="entry name" value="HTH_MERR_2"/>
    <property type="match status" value="1"/>
</dbReference>
<reference evidence="5 6" key="2">
    <citation type="journal article" date="2011" name="ISME J.">
        <title>RNA-seq reveals cooperative metabolic interactions between two termite-gut spirochete species in co-culture.</title>
        <authorList>
            <person name="Rosenthal A.Z."/>
            <person name="Matson E.G."/>
            <person name="Eldar A."/>
            <person name="Leadbetter J.R."/>
        </authorList>
    </citation>
    <scope>NUCLEOTIDE SEQUENCE [LARGE SCALE GENOMIC DNA]</scope>
    <source>
        <strain evidence="6">ATCC BAA-887 / DSM 12427 / ZAS-2</strain>
    </source>
</reference>
<evidence type="ECO:0000256" key="1">
    <source>
        <dbReference type="ARBA" id="ARBA00023015"/>
    </source>
</evidence>
<name>F5YKH0_TREPZ</name>
<gene>
    <name evidence="5" type="ordered locus">TREPR_1964</name>
</gene>
<sequence length="270" mass="31756">MKHSITDVAKVLGLTSSAIRFFEKKGLTYVEREMNGRRFYTETNVLELLDYTNYRSMGFTLKEIAEYFERNRKKGKTREMMIKYREKYKLKALEQAEKYKNLANAIESHLQNDRLIDDLLDKYEFSKPPSMLMLYDEKYGIASKDQKMQLIQQKWIKAMPETRLSVLLYSIETMEARFGLSILSERAENLSLPRDTHVQELSSVSCLHTIIAMNVKYIEEPQYAFIKPLEFVRAHGFMLAGKPWGHILFVDAEKTMGLCLYMELWIPIKL</sequence>
<dbReference type="GO" id="GO:0003700">
    <property type="term" value="F:DNA-binding transcription factor activity"/>
    <property type="evidence" value="ECO:0007669"/>
    <property type="project" value="InterPro"/>
</dbReference>